<feature type="region of interest" description="Disordered" evidence="1">
    <location>
        <begin position="78"/>
        <end position="124"/>
    </location>
</feature>
<feature type="compositionally biased region" description="Low complexity" evidence="1">
    <location>
        <begin position="88"/>
        <end position="101"/>
    </location>
</feature>
<protein>
    <submittedName>
        <fullName evidence="2">Uncharacterized protein</fullName>
    </submittedName>
</protein>
<feature type="region of interest" description="Disordered" evidence="1">
    <location>
        <begin position="1"/>
        <end position="22"/>
    </location>
</feature>
<feature type="compositionally biased region" description="Basic and acidic residues" evidence="1">
    <location>
        <begin position="8"/>
        <end position="17"/>
    </location>
</feature>
<evidence type="ECO:0000256" key="1">
    <source>
        <dbReference type="SAM" id="MobiDB-lite"/>
    </source>
</evidence>
<dbReference type="Proteomes" id="UP000238348">
    <property type="component" value="Chromosome"/>
</dbReference>
<dbReference type="AlphaFoldDB" id="A0A2L0EX04"/>
<organism evidence="2 3">
    <name type="scientific">Sorangium cellulosum</name>
    <name type="common">Polyangium cellulosum</name>
    <dbReference type="NCBI Taxonomy" id="56"/>
    <lineage>
        <taxon>Bacteria</taxon>
        <taxon>Pseudomonadati</taxon>
        <taxon>Myxococcota</taxon>
        <taxon>Polyangia</taxon>
        <taxon>Polyangiales</taxon>
        <taxon>Polyangiaceae</taxon>
        <taxon>Sorangium</taxon>
    </lineage>
</organism>
<name>A0A2L0EX04_SORCE</name>
<gene>
    <name evidence="2" type="ORF">SOCE26_052870</name>
</gene>
<proteinExistence type="predicted"/>
<sequence>MTTTKRGATRERVREEGPTPVERVTFEAPAPLVGRVLAFRGRAALAGVNVRVGRAYEVLLETALEHEAEALARVGVDPAAVPAPPAPAAASAAQAVPPRGASGIVSPPGGQGPGARRHGKGPRP</sequence>
<evidence type="ECO:0000313" key="2">
    <source>
        <dbReference type="EMBL" id="AUX43832.1"/>
    </source>
</evidence>
<dbReference type="EMBL" id="CP012673">
    <property type="protein sequence ID" value="AUX43832.1"/>
    <property type="molecule type" value="Genomic_DNA"/>
</dbReference>
<evidence type="ECO:0000313" key="3">
    <source>
        <dbReference type="Proteomes" id="UP000238348"/>
    </source>
</evidence>
<dbReference type="RefSeq" id="WP_159397317.1">
    <property type="nucleotide sequence ID" value="NZ_CP012673.1"/>
</dbReference>
<reference evidence="2 3" key="1">
    <citation type="submission" date="2015-09" db="EMBL/GenBank/DDBJ databases">
        <title>Sorangium comparison.</title>
        <authorList>
            <person name="Zaburannyi N."/>
            <person name="Bunk B."/>
            <person name="Overmann J."/>
            <person name="Mueller R."/>
        </authorList>
    </citation>
    <scope>NUCLEOTIDE SEQUENCE [LARGE SCALE GENOMIC DNA]</scope>
    <source>
        <strain evidence="2 3">So ce26</strain>
    </source>
</reference>
<feature type="compositionally biased region" description="Basic residues" evidence="1">
    <location>
        <begin position="115"/>
        <end position="124"/>
    </location>
</feature>
<accession>A0A2L0EX04</accession>